<dbReference type="Proteomes" id="UP000280819">
    <property type="component" value="Unassembled WGS sequence"/>
</dbReference>
<dbReference type="InterPro" id="IPR003870">
    <property type="entry name" value="DUF222"/>
</dbReference>
<evidence type="ECO:0000313" key="3">
    <source>
        <dbReference type="Proteomes" id="UP000280819"/>
    </source>
</evidence>
<feature type="domain" description="DUF222" evidence="1">
    <location>
        <begin position="37"/>
        <end position="320"/>
    </location>
</feature>
<comment type="caution">
    <text evidence="2">The sequence shown here is derived from an EMBL/GenBank/DDBJ whole genome shotgun (WGS) entry which is preliminary data.</text>
</comment>
<dbReference type="RefSeq" id="WP_124845924.1">
    <property type="nucleotide sequence ID" value="NZ_RQZG01000023.1"/>
</dbReference>
<dbReference type="AlphaFoldDB" id="A0A3P1T238"/>
<dbReference type="OrthoDB" id="3790359at2"/>
<dbReference type="Pfam" id="PF02720">
    <property type="entry name" value="DUF222"/>
    <property type="match status" value="1"/>
</dbReference>
<protein>
    <submittedName>
        <fullName evidence="2">DUF222 domain-containing protein</fullName>
    </submittedName>
</protein>
<organism evidence="2 3">
    <name type="scientific">Arachnia propionica</name>
    <dbReference type="NCBI Taxonomy" id="1750"/>
    <lineage>
        <taxon>Bacteria</taxon>
        <taxon>Bacillati</taxon>
        <taxon>Actinomycetota</taxon>
        <taxon>Actinomycetes</taxon>
        <taxon>Propionibacteriales</taxon>
        <taxon>Propionibacteriaceae</taxon>
        <taxon>Arachnia</taxon>
    </lineage>
</organism>
<evidence type="ECO:0000313" key="2">
    <source>
        <dbReference type="EMBL" id="RRD03308.1"/>
    </source>
</evidence>
<dbReference type="EMBL" id="RQZG01000023">
    <property type="protein sequence ID" value="RRD03308.1"/>
    <property type="molecule type" value="Genomic_DNA"/>
</dbReference>
<reference evidence="2 3" key="1">
    <citation type="submission" date="2018-11" db="EMBL/GenBank/DDBJ databases">
        <title>Genomes From Bacteria Associated with the Canine Oral Cavity: a Test Case for Automated Genome-Based Taxonomic Assignment.</title>
        <authorList>
            <person name="Coil D.A."/>
            <person name="Jospin G."/>
            <person name="Darling A.E."/>
            <person name="Wallis C."/>
            <person name="Davis I.J."/>
            <person name="Harris S."/>
            <person name="Eisen J.A."/>
            <person name="Holcombe L.J."/>
            <person name="O'Flynn C."/>
        </authorList>
    </citation>
    <scope>NUCLEOTIDE SEQUENCE [LARGE SCALE GENOMIC DNA]</scope>
    <source>
        <strain evidence="2 3">OH887_COT-365</strain>
    </source>
</reference>
<gene>
    <name evidence="2" type="ORF">EII34_14690</name>
</gene>
<sequence>MNSPLPVTAAEAFDALADTEAHLRAAEVAQVLAIARAVEVYRVDQAAVFEAFEECASPHADGSSGVGEFLALEVGAILGVSPQAAICRIADVLTVQGRFPFLWSVFLKGDLRWWQITDAIHRPGVSSLSAEGAQWLDHRLSIAMRTSSWQQVRRNITRWILQADPAAAAERAQVLRRDRHVWISQIDDGHCTLAGRLEARDAIDLDHALTAVAATIPAEAGTLTQRRAAALGVLARQAVGQDTLPEVSLIVHINADDPALTGEDEACKVAEIDHWGALLSERLPEFLAGSRVTVRPVIDPWRIEPQDQHDPSSALRMAVTALMPTDMFPYGAVSSRRCDIDHTIPHDDQTPGLTRWGNLAPLSRRAHRGKTFGGWQMTQPVPGVIHWRSPAGFEYLVTATGGTVRLRRPDPVVRLEEPPPEWLDPPEPPEVPCLEAEAWDWVQWTLST</sequence>
<evidence type="ECO:0000259" key="1">
    <source>
        <dbReference type="Pfam" id="PF02720"/>
    </source>
</evidence>
<proteinExistence type="predicted"/>
<name>A0A3P1T238_9ACTN</name>
<accession>A0A3P1T238</accession>